<organism evidence="1 2">
    <name type="scientific">Kalanchoe fedtschenkoi</name>
    <name type="common">Lavender scallops</name>
    <name type="synonym">South American air plant</name>
    <dbReference type="NCBI Taxonomy" id="63787"/>
    <lineage>
        <taxon>Eukaryota</taxon>
        <taxon>Viridiplantae</taxon>
        <taxon>Streptophyta</taxon>
        <taxon>Embryophyta</taxon>
        <taxon>Tracheophyta</taxon>
        <taxon>Spermatophyta</taxon>
        <taxon>Magnoliopsida</taxon>
        <taxon>eudicotyledons</taxon>
        <taxon>Gunneridae</taxon>
        <taxon>Pentapetalae</taxon>
        <taxon>Saxifragales</taxon>
        <taxon>Crassulaceae</taxon>
        <taxon>Kalanchoe</taxon>
    </lineage>
</organism>
<protein>
    <submittedName>
        <fullName evidence="1">Uncharacterized protein</fullName>
    </submittedName>
</protein>
<dbReference type="AlphaFoldDB" id="A0A7N0UNP2"/>
<name>A0A7N0UNP2_KALFE</name>
<proteinExistence type="predicted"/>
<dbReference type="EnsemblPlants" id="Kaladp0073s0011.1.v1.1">
    <property type="protein sequence ID" value="Kaladp0073s0011.1.v1.1"/>
    <property type="gene ID" value="Kaladp0073s0011.v1.1"/>
</dbReference>
<keyword evidence="2" id="KW-1185">Reference proteome</keyword>
<evidence type="ECO:0000313" key="1">
    <source>
        <dbReference type="EnsemblPlants" id="Kaladp0073s0011.1.v1.1"/>
    </source>
</evidence>
<reference evidence="1" key="1">
    <citation type="submission" date="2021-01" db="UniProtKB">
        <authorList>
            <consortium name="EnsemblPlants"/>
        </authorList>
    </citation>
    <scope>IDENTIFICATION</scope>
</reference>
<dbReference type="Proteomes" id="UP000594263">
    <property type="component" value="Unplaced"/>
</dbReference>
<sequence>MQFILSRVVVAEWTCVSASQRLVASSEPQQWRFSINYQLSSNSRKARVFTQDGVIGDLSYVMAAQFDYIYDGDDHGVRQSIEVNVCSLFDESCQ</sequence>
<accession>A0A7N0UNP2</accession>
<evidence type="ECO:0000313" key="2">
    <source>
        <dbReference type="Proteomes" id="UP000594263"/>
    </source>
</evidence>
<dbReference type="Gramene" id="Kaladp0073s0011.1.v1.1">
    <property type="protein sequence ID" value="Kaladp0073s0011.1.v1.1"/>
    <property type="gene ID" value="Kaladp0073s0011.v1.1"/>
</dbReference>